<evidence type="ECO:0000256" key="1">
    <source>
        <dbReference type="SAM" id="MobiDB-lite"/>
    </source>
</evidence>
<keyword evidence="2" id="KW-0812">Transmembrane</keyword>
<dbReference type="Pfam" id="PF16015">
    <property type="entry name" value="Promethin"/>
    <property type="match status" value="1"/>
</dbReference>
<gene>
    <name evidence="3" type="ORF">N7493_004728</name>
</gene>
<accession>A0AAD6MXA4</accession>
<feature type="transmembrane region" description="Helical" evidence="2">
    <location>
        <begin position="167"/>
        <end position="190"/>
    </location>
</feature>
<keyword evidence="4" id="KW-1185">Reference proteome</keyword>
<dbReference type="Proteomes" id="UP001215712">
    <property type="component" value="Unassembled WGS sequence"/>
</dbReference>
<organism evidence="3 4">
    <name type="scientific">Penicillium malachiteum</name>
    <dbReference type="NCBI Taxonomy" id="1324776"/>
    <lineage>
        <taxon>Eukaryota</taxon>
        <taxon>Fungi</taxon>
        <taxon>Dikarya</taxon>
        <taxon>Ascomycota</taxon>
        <taxon>Pezizomycotina</taxon>
        <taxon>Eurotiomycetes</taxon>
        <taxon>Eurotiomycetidae</taxon>
        <taxon>Eurotiales</taxon>
        <taxon>Aspergillaceae</taxon>
        <taxon>Penicillium</taxon>
    </lineage>
</organism>
<sequence>MSLDSVTSGVTSGVNNRLPINKLESTTRNTKNIPKLDRPVKQINKSTKDLTDPIIPGEFPRDEGQPRTQHDPAPVEGLWSSMTGWMSSLFPQAMDRFENLVKWLVEYILPPAKQGQMYDAALKRPIASTFIVCQIICCGVPLLIFLAGVFLFAAVAVLLWAVLSLLILGPVLLVASMMGVSLWGWGWILYGLVGWVDQKFLGGLISRFWLPRIQAQSDDEEGEGDESTGEDEKKDT</sequence>
<reference evidence="3" key="1">
    <citation type="journal article" date="2023" name="IMA Fungus">
        <title>Comparative genomic study of the Penicillium genus elucidates a diverse pangenome and 15 lateral gene transfer events.</title>
        <authorList>
            <person name="Petersen C."/>
            <person name="Sorensen T."/>
            <person name="Nielsen M.R."/>
            <person name="Sondergaard T.E."/>
            <person name="Sorensen J.L."/>
            <person name="Fitzpatrick D.A."/>
            <person name="Frisvad J.C."/>
            <person name="Nielsen K.L."/>
        </authorList>
    </citation>
    <scope>NUCLEOTIDE SEQUENCE</scope>
    <source>
        <strain evidence="3">IBT 17514</strain>
    </source>
</reference>
<comment type="caution">
    <text evidence="3">The sequence shown here is derived from an EMBL/GenBank/DDBJ whole genome shotgun (WGS) entry which is preliminary data.</text>
</comment>
<feature type="compositionally biased region" description="Acidic residues" evidence="1">
    <location>
        <begin position="217"/>
        <end position="229"/>
    </location>
</feature>
<reference evidence="3" key="2">
    <citation type="submission" date="2023-01" db="EMBL/GenBank/DDBJ databases">
        <authorList>
            <person name="Petersen C."/>
        </authorList>
    </citation>
    <scope>NUCLEOTIDE SEQUENCE</scope>
    <source>
        <strain evidence="3">IBT 17514</strain>
    </source>
</reference>
<feature type="transmembrane region" description="Helical" evidence="2">
    <location>
        <begin position="131"/>
        <end position="161"/>
    </location>
</feature>
<evidence type="ECO:0000256" key="2">
    <source>
        <dbReference type="SAM" id="Phobius"/>
    </source>
</evidence>
<evidence type="ECO:0000313" key="4">
    <source>
        <dbReference type="Proteomes" id="UP001215712"/>
    </source>
</evidence>
<feature type="compositionally biased region" description="Basic and acidic residues" evidence="1">
    <location>
        <begin position="59"/>
        <end position="70"/>
    </location>
</feature>
<evidence type="ECO:0000313" key="3">
    <source>
        <dbReference type="EMBL" id="KAJ5728398.1"/>
    </source>
</evidence>
<dbReference type="AlphaFoldDB" id="A0AAD6MXA4"/>
<keyword evidence="2" id="KW-0472">Membrane</keyword>
<feature type="compositionally biased region" description="Polar residues" evidence="1">
    <location>
        <begin position="1"/>
        <end position="15"/>
    </location>
</feature>
<feature type="compositionally biased region" description="Polar residues" evidence="1">
    <location>
        <begin position="23"/>
        <end position="32"/>
    </location>
</feature>
<feature type="compositionally biased region" description="Basic and acidic residues" evidence="1">
    <location>
        <begin position="34"/>
        <end position="51"/>
    </location>
</feature>
<proteinExistence type="predicted"/>
<protein>
    <submittedName>
        <fullName evidence="3">Uncharacterized protein</fullName>
    </submittedName>
</protein>
<feature type="region of interest" description="Disordered" evidence="1">
    <location>
        <begin position="216"/>
        <end position="236"/>
    </location>
</feature>
<keyword evidence="2" id="KW-1133">Transmembrane helix</keyword>
<dbReference type="EMBL" id="JAQJAN010000005">
    <property type="protein sequence ID" value="KAJ5728398.1"/>
    <property type="molecule type" value="Genomic_DNA"/>
</dbReference>
<name>A0AAD6MXA4_9EURO</name>
<feature type="region of interest" description="Disordered" evidence="1">
    <location>
        <begin position="1"/>
        <end position="73"/>
    </location>
</feature>